<sequence>MVIVALGFTLADVQRTVRLPVDTKLVLPVRAGHVVREHAPTVGVFLITTVLAGIGVGITGSVVWVVVGLLCLAGVVLEVLLVRAQAGFGPLLAADSDHVWVRAGGFLSPQAVRLDWAEVTVVTLHLWHGRRKATARYLSFDLTDEAAAELVADSRLASRARRLTRVFGSPLAVAEQGAPVLDRVLRELRDLAPDGVRFTERS</sequence>
<feature type="transmembrane region" description="Helical" evidence="1">
    <location>
        <begin position="42"/>
        <end position="75"/>
    </location>
</feature>
<evidence type="ECO:0000313" key="2">
    <source>
        <dbReference type="EMBL" id="TDV48954.1"/>
    </source>
</evidence>
<keyword evidence="1" id="KW-1133">Transmembrane helix</keyword>
<protein>
    <recommendedName>
        <fullName evidence="4">PH (Pleckstrin Homology) domain-containing protein</fullName>
    </recommendedName>
</protein>
<gene>
    <name evidence="2" type="ORF">CLV71_108315</name>
</gene>
<comment type="caution">
    <text evidence="2">The sequence shown here is derived from an EMBL/GenBank/DDBJ whole genome shotgun (WGS) entry which is preliminary data.</text>
</comment>
<keyword evidence="1" id="KW-0472">Membrane</keyword>
<reference evidence="2 3" key="1">
    <citation type="submission" date="2019-03" db="EMBL/GenBank/DDBJ databases">
        <title>Genomic Encyclopedia of Archaeal and Bacterial Type Strains, Phase II (KMG-II): from individual species to whole genera.</title>
        <authorList>
            <person name="Goeker M."/>
        </authorList>
    </citation>
    <scope>NUCLEOTIDE SEQUENCE [LARGE SCALE GENOMIC DNA]</scope>
    <source>
        <strain evidence="2 3">DSM 45499</strain>
    </source>
</reference>
<proteinExistence type="predicted"/>
<name>A0A4R7VHW4_9PSEU</name>
<evidence type="ECO:0000256" key="1">
    <source>
        <dbReference type="SAM" id="Phobius"/>
    </source>
</evidence>
<evidence type="ECO:0008006" key="4">
    <source>
        <dbReference type="Google" id="ProtNLM"/>
    </source>
</evidence>
<dbReference type="EMBL" id="SOCP01000008">
    <property type="protein sequence ID" value="TDV48954.1"/>
    <property type="molecule type" value="Genomic_DNA"/>
</dbReference>
<accession>A0A4R7VHW4</accession>
<dbReference type="AlphaFoldDB" id="A0A4R7VHW4"/>
<evidence type="ECO:0000313" key="3">
    <source>
        <dbReference type="Proteomes" id="UP000294927"/>
    </source>
</evidence>
<dbReference type="Proteomes" id="UP000294927">
    <property type="component" value="Unassembled WGS sequence"/>
</dbReference>
<keyword evidence="1" id="KW-0812">Transmembrane</keyword>
<organism evidence="2 3">
    <name type="scientific">Actinophytocola oryzae</name>
    <dbReference type="NCBI Taxonomy" id="502181"/>
    <lineage>
        <taxon>Bacteria</taxon>
        <taxon>Bacillati</taxon>
        <taxon>Actinomycetota</taxon>
        <taxon>Actinomycetes</taxon>
        <taxon>Pseudonocardiales</taxon>
        <taxon>Pseudonocardiaceae</taxon>
    </lineage>
</organism>
<keyword evidence="3" id="KW-1185">Reference proteome</keyword>